<name>A0A0E9PJ82_ANGAN</name>
<organism evidence="1">
    <name type="scientific">Anguilla anguilla</name>
    <name type="common">European freshwater eel</name>
    <name type="synonym">Muraena anguilla</name>
    <dbReference type="NCBI Taxonomy" id="7936"/>
    <lineage>
        <taxon>Eukaryota</taxon>
        <taxon>Metazoa</taxon>
        <taxon>Chordata</taxon>
        <taxon>Craniata</taxon>
        <taxon>Vertebrata</taxon>
        <taxon>Euteleostomi</taxon>
        <taxon>Actinopterygii</taxon>
        <taxon>Neopterygii</taxon>
        <taxon>Teleostei</taxon>
        <taxon>Anguilliformes</taxon>
        <taxon>Anguillidae</taxon>
        <taxon>Anguilla</taxon>
    </lineage>
</organism>
<evidence type="ECO:0000313" key="1">
    <source>
        <dbReference type="EMBL" id="JAH03893.1"/>
    </source>
</evidence>
<proteinExistence type="predicted"/>
<accession>A0A0E9PJ82</accession>
<dbReference type="AlphaFoldDB" id="A0A0E9PJ82"/>
<reference evidence="1" key="2">
    <citation type="journal article" date="2015" name="Fish Shellfish Immunol.">
        <title>Early steps in the European eel (Anguilla anguilla)-Vibrio vulnificus interaction in the gills: Role of the RtxA13 toxin.</title>
        <authorList>
            <person name="Callol A."/>
            <person name="Pajuelo D."/>
            <person name="Ebbesson L."/>
            <person name="Teles M."/>
            <person name="MacKenzie S."/>
            <person name="Amaro C."/>
        </authorList>
    </citation>
    <scope>NUCLEOTIDE SEQUENCE</scope>
</reference>
<reference evidence="1" key="1">
    <citation type="submission" date="2014-11" db="EMBL/GenBank/DDBJ databases">
        <authorList>
            <person name="Amaro Gonzalez C."/>
        </authorList>
    </citation>
    <scope>NUCLEOTIDE SEQUENCE</scope>
</reference>
<protein>
    <submittedName>
        <fullName evidence="1">Uncharacterized protein</fullName>
    </submittedName>
</protein>
<sequence>MHRPMTRKVVFYSVYFVFNYY</sequence>
<dbReference type="EMBL" id="GBXM01104684">
    <property type="protein sequence ID" value="JAH03893.1"/>
    <property type="molecule type" value="Transcribed_RNA"/>
</dbReference>